<dbReference type="Proteomes" id="UP001438707">
    <property type="component" value="Unassembled WGS sequence"/>
</dbReference>
<feature type="transmembrane region" description="Helical" evidence="4">
    <location>
        <begin position="138"/>
        <end position="164"/>
    </location>
</feature>
<comment type="similarity">
    <text evidence="1">Belongs to the PIGL family.</text>
</comment>
<keyword evidence="4" id="KW-1133">Transmembrane helix</keyword>
<dbReference type="AlphaFoldDB" id="A0AAW1SB24"/>
<gene>
    <name evidence="5" type="ORF">WJX74_003132</name>
</gene>
<reference evidence="5 6" key="1">
    <citation type="journal article" date="2024" name="Nat. Commun.">
        <title>Phylogenomics reveals the evolutionary origins of lichenization in chlorophyte algae.</title>
        <authorList>
            <person name="Puginier C."/>
            <person name="Libourel C."/>
            <person name="Otte J."/>
            <person name="Skaloud P."/>
            <person name="Haon M."/>
            <person name="Grisel S."/>
            <person name="Petersen M."/>
            <person name="Berrin J.G."/>
            <person name="Delaux P.M."/>
            <person name="Dal Grande F."/>
            <person name="Keller J."/>
        </authorList>
    </citation>
    <scope>NUCLEOTIDE SEQUENCE [LARGE SCALE GENOMIC DNA]</scope>
    <source>
        <strain evidence="5 6">SAG 2145</strain>
    </source>
</reference>
<protein>
    <recommendedName>
        <fullName evidence="2">N-acetylglucosaminylphosphatidylinositol deacetylase</fullName>
        <ecNumber evidence="2">3.5.1.89</ecNumber>
    </recommendedName>
</protein>
<evidence type="ECO:0000256" key="3">
    <source>
        <dbReference type="SAM" id="MobiDB-lite"/>
    </source>
</evidence>
<dbReference type="GO" id="GO:0000225">
    <property type="term" value="F:N-acetylglucosaminylphosphatidylinositol deacetylase activity"/>
    <property type="evidence" value="ECO:0007669"/>
    <property type="project" value="UniProtKB-EC"/>
</dbReference>
<evidence type="ECO:0000256" key="1">
    <source>
        <dbReference type="ARBA" id="ARBA00006066"/>
    </source>
</evidence>
<dbReference type="InterPro" id="IPR024078">
    <property type="entry name" value="LmbE-like_dom_sf"/>
</dbReference>
<dbReference type="PANTHER" id="PTHR12993:SF11">
    <property type="entry name" value="N-ACETYLGLUCOSAMINYL-PHOSPHATIDYLINOSITOL DE-N-ACETYLASE"/>
    <property type="match status" value="1"/>
</dbReference>
<dbReference type="Pfam" id="PF02585">
    <property type="entry name" value="PIG-L"/>
    <property type="match status" value="1"/>
</dbReference>
<feature type="region of interest" description="Disordered" evidence="3">
    <location>
        <begin position="1"/>
        <end position="42"/>
    </location>
</feature>
<keyword evidence="6" id="KW-1185">Reference proteome</keyword>
<keyword evidence="4" id="KW-0472">Membrane</keyword>
<feature type="region of interest" description="Disordered" evidence="3">
    <location>
        <begin position="54"/>
        <end position="83"/>
    </location>
</feature>
<accession>A0AAW1SB24</accession>
<organism evidence="5 6">
    <name type="scientific">Apatococcus lobatus</name>
    <dbReference type="NCBI Taxonomy" id="904363"/>
    <lineage>
        <taxon>Eukaryota</taxon>
        <taxon>Viridiplantae</taxon>
        <taxon>Chlorophyta</taxon>
        <taxon>core chlorophytes</taxon>
        <taxon>Trebouxiophyceae</taxon>
        <taxon>Chlorellales</taxon>
        <taxon>Chlorellaceae</taxon>
        <taxon>Apatococcus</taxon>
    </lineage>
</organism>
<sequence>MLPKQLPAGPARPARASRRSSSEAGPLTWRGGPAFRPGSADQWVHFGQKAAQKFARAVTGRAGRGPRRPSSAGSGSHKRAADSSRTATYTYTAVFGMSKTLEQDSPLASCASTDSYASADCFTRDSPSRKRSRQRKSLGRTICLVFFVLFLLAVSPWVTAWSFLFMRAPRLHSSGSVTPVAHVDRPMFVVAHPDDETIFFAPTLTSLVGLQQDVYVLCLSTGNAHGKGHWRSLELLDALLKYGVSQDHVFIVDHAGLQDGHNYTWNSSLIAGMVAEKVLENHISQLITFDSYGVSGHENHKAVWAGVHSYLQSCERHCPSAWMLLTTSGWRKWSAILDMLPSLLEAHETNIVFYLNRQIFRTFWAMKSHMTQWRWWSHLLLTRYTYMNTLQLMSSPEPYPFPQAIQEGFRTPAANPLQLV</sequence>
<evidence type="ECO:0000313" key="5">
    <source>
        <dbReference type="EMBL" id="KAK9842837.1"/>
    </source>
</evidence>
<evidence type="ECO:0000313" key="6">
    <source>
        <dbReference type="Proteomes" id="UP001438707"/>
    </source>
</evidence>
<evidence type="ECO:0000256" key="2">
    <source>
        <dbReference type="ARBA" id="ARBA00012176"/>
    </source>
</evidence>
<dbReference type="InterPro" id="IPR003737">
    <property type="entry name" value="GlcNAc_PI_deacetylase-related"/>
</dbReference>
<evidence type="ECO:0000256" key="4">
    <source>
        <dbReference type="SAM" id="Phobius"/>
    </source>
</evidence>
<dbReference type="GO" id="GO:0005783">
    <property type="term" value="C:endoplasmic reticulum"/>
    <property type="evidence" value="ECO:0007669"/>
    <property type="project" value="TreeGrafter"/>
</dbReference>
<dbReference type="PANTHER" id="PTHR12993">
    <property type="entry name" value="N-ACETYLGLUCOSAMINYL-PHOSPHATIDYLINOSITOL DE-N-ACETYLASE-RELATED"/>
    <property type="match status" value="1"/>
</dbReference>
<proteinExistence type="inferred from homology"/>
<dbReference type="EC" id="3.5.1.89" evidence="2"/>
<name>A0AAW1SB24_9CHLO</name>
<dbReference type="SUPFAM" id="SSF102588">
    <property type="entry name" value="LmbE-like"/>
    <property type="match status" value="1"/>
</dbReference>
<dbReference type="EMBL" id="JALJOS010000002">
    <property type="protein sequence ID" value="KAK9842837.1"/>
    <property type="molecule type" value="Genomic_DNA"/>
</dbReference>
<dbReference type="Gene3D" id="3.40.50.10320">
    <property type="entry name" value="LmbE-like"/>
    <property type="match status" value="1"/>
</dbReference>
<keyword evidence="4" id="KW-0812">Transmembrane</keyword>
<comment type="caution">
    <text evidence="5">The sequence shown here is derived from an EMBL/GenBank/DDBJ whole genome shotgun (WGS) entry which is preliminary data.</text>
</comment>